<dbReference type="Proteomes" id="UP000001064">
    <property type="component" value="Unassembled WGS sequence"/>
</dbReference>
<dbReference type="EMBL" id="GL870956">
    <property type="protein sequence ID" value="EGC39508.1"/>
    <property type="molecule type" value="Genomic_DNA"/>
</dbReference>
<dbReference type="InterPro" id="IPR001931">
    <property type="entry name" value="Ribosomal_eS21"/>
</dbReference>
<keyword evidence="3" id="KW-0687">Ribonucleoprotein</keyword>
<dbReference type="InterPro" id="IPR008615">
    <property type="entry name" value="FNIP"/>
</dbReference>
<evidence type="ECO:0000313" key="5">
    <source>
        <dbReference type="Proteomes" id="UP000001064"/>
    </source>
</evidence>
<evidence type="ECO:0000256" key="2">
    <source>
        <dbReference type="ARBA" id="ARBA00022980"/>
    </source>
</evidence>
<name>F0Z986_DICPU</name>
<organism evidence="4 5">
    <name type="scientific">Dictyostelium purpureum</name>
    <name type="common">Slime mold</name>
    <dbReference type="NCBI Taxonomy" id="5786"/>
    <lineage>
        <taxon>Eukaryota</taxon>
        <taxon>Amoebozoa</taxon>
        <taxon>Evosea</taxon>
        <taxon>Eumycetozoa</taxon>
        <taxon>Dictyostelia</taxon>
        <taxon>Dictyosteliales</taxon>
        <taxon>Dictyosteliaceae</taxon>
        <taxon>Dictyostelium</taxon>
    </lineage>
</organism>
<dbReference type="Gene3D" id="3.30.1230.20">
    <property type="match status" value="1"/>
</dbReference>
<gene>
    <name evidence="4" type="ORF">DICPUDRAFT_147727</name>
</gene>
<sequence length="111" mass="12694">MIFLINIDEPLPYGITELEFTSDFKQPIRSGDIPPIVTNIEFCDWYTHQIDIKSVIPPSVKIPVSQVFRITLGIYTREFTTLAFCGFLCNNGQSEAALNKLALQKVFLKYF</sequence>
<dbReference type="KEGG" id="dpp:DICPUDRAFT_147727"/>
<dbReference type="GO" id="GO:0003735">
    <property type="term" value="F:structural constituent of ribosome"/>
    <property type="evidence" value="ECO:0007669"/>
    <property type="project" value="InterPro"/>
</dbReference>
<comment type="similarity">
    <text evidence="1">Belongs to the eukaryotic ribosomal protein eS21 family.</text>
</comment>
<dbReference type="InterPro" id="IPR038579">
    <property type="entry name" value="Ribosomal_eS21_sf"/>
</dbReference>
<dbReference type="GO" id="GO:0006412">
    <property type="term" value="P:translation"/>
    <property type="evidence" value="ECO:0007669"/>
    <property type="project" value="InterPro"/>
</dbReference>
<proteinExistence type="inferred from homology"/>
<keyword evidence="5" id="KW-1185">Reference proteome</keyword>
<dbReference type="Pfam" id="PF05725">
    <property type="entry name" value="FNIP"/>
    <property type="match status" value="1"/>
</dbReference>
<dbReference type="GO" id="GO:0005840">
    <property type="term" value="C:ribosome"/>
    <property type="evidence" value="ECO:0007669"/>
    <property type="project" value="UniProtKB-KW"/>
</dbReference>
<accession>F0Z986</accession>
<protein>
    <submittedName>
        <fullName evidence="4">Uncharacterized protein</fullName>
    </submittedName>
</protein>
<dbReference type="Pfam" id="PF01249">
    <property type="entry name" value="Ribosomal_S21e"/>
    <property type="match status" value="1"/>
</dbReference>
<dbReference type="AlphaFoldDB" id="F0Z986"/>
<dbReference type="GO" id="GO:1990904">
    <property type="term" value="C:ribonucleoprotein complex"/>
    <property type="evidence" value="ECO:0007669"/>
    <property type="project" value="UniProtKB-KW"/>
</dbReference>
<evidence type="ECO:0000256" key="3">
    <source>
        <dbReference type="ARBA" id="ARBA00023274"/>
    </source>
</evidence>
<dbReference type="GeneID" id="10509891"/>
<evidence type="ECO:0000256" key="1">
    <source>
        <dbReference type="ARBA" id="ARBA00010228"/>
    </source>
</evidence>
<evidence type="ECO:0000313" key="4">
    <source>
        <dbReference type="EMBL" id="EGC39508.1"/>
    </source>
</evidence>
<reference evidence="5" key="1">
    <citation type="journal article" date="2011" name="Genome Biol.">
        <title>Comparative genomics of the social amoebae Dictyostelium discoideum and Dictyostelium purpureum.</title>
        <authorList>
            <consortium name="US DOE Joint Genome Institute (JGI-PGF)"/>
            <person name="Sucgang R."/>
            <person name="Kuo A."/>
            <person name="Tian X."/>
            <person name="Salerno W."/>
            <person name="Parikh A."/>
            <person name="Feasley C.L."/>
            <person name="Dalin E."/>
            <person name="Tu H."/>
            <person name="Huang E."/>
            <person name="Barry K."/>
            <person name="Lindquist E."/>
            <person name="Shapiro H."/>
            <person name="Bruce D."/>
            <person name="Schmutz J."/>
            <person name="Salamov A."/>
            <person name="Fey P."/>
            <person name="Gaudet P."/>
            <person name="Anjard C."/>
            <person name="Babu M.M."/>
            <person name="Basu S."/>
            <person name="Bushmanova Y."/>
            <person name="van der Wel H."/>
            <person name="Katoh-Kurasawa M."/>
            <person name="Dinh C."/>
            <person name="Coutinho P.M."/>
            <person name="Saito T."/>
            <person name="Elias M."/>
            <person name="Schaap P."/>
            <person name="Kay R.R."/>
            <person name="Henrissat B."/>
            <person name="Eichinger L."/>
            <person name="Rivero F."/>
            <person name="Putnam N.H."/>
            <person name="West C.M."/>
            <person name="Loomis W.F."/>
            <person name="Chisholm R.L."/>
            <person name="Shaulsky G."/>
            <person name="Strassmann J.E."/>
            <person name="Queller D.C."/>
            <person name="Kuspa A."/>
            <person name="Grigoriev I.V."/>
        </authorList>
    </citation>
    <scope>NUCLEOTIDE SEQUENCE [LARGE SCALE GENOMIC DNA]</scope>
    <source>
        <strain evidence="5">QSDP1</strain>
    </source>
</reference>
<dbReference type="RefSeq" id="XP_003283955.1">
    <property type="nucleotide sequence ID" value="XM_003283907.1"/>
</dbReference>
<dbReference type="VEuPathDB" id="AmoebaDB:DICPUDRAFT_147727"/>
<dbReference type="InParanoid" id="F0Z986"/>
<dbReference type="OrthoDB" id="278325at2759"/>
<keyword evidence="2" id="KW-0689">Ribosomal protein</keyword>